<sequence length="42" mass="4589">MARLKSCGCCHGDKELAEFCMLIGAVYCHSIGYSVSVLQTTY</sequence>
<accession>A0A0E9UYU9</accession>
<organism evidence="1">
    <name type="scientific">Anguilla anguilla</name>
    <name type="common">European freshwater eel</name>
    <name type="synonym">Muraena anguilla</name>
    <dbReference type="NCBI Taxonomy" id="7936"/>
    <lineage>
        <taxon>Eukaryota</taxon>
        <taxon>Metazoa</taxon>
        <taxon>Chordata</taxon>
        <taxon>Craniata</taxon>
        <taxon>Vertebrata</taxon>
        <taxon>Euteleostomi</taxon>
        <taxon>Actinopterygii</taxon>
        <taxon>Neopterygii</taxon>
        <taxon>Teleostei</taxon>
        <taxon>Anguilliformes</taxon>
        <taxon>Anguillidae</taxon>
        <taxon>Anguilla</taxon>
    </lineage>
</organism>
<reference evidence="1" key="2">
    <citation type="journal article" date="2015" name="Fish Shellfish Immunol.">
        <title>Early steps in the European eel (Anguilla anguilla)-Vibrio vulnificus interaction in the gills: Role of the RtxA13 toxin.</title>
        <authorList>
            <person name="Callol A."/>
            <person name="Pajuelo D."/>
            <person name="Ebbesson L."/>
            <person name="Teles M."/>
            <person name="MacKenzie S."/>
            <person name="Amaro C."/>
        </authorList>
    </citation>
    <scope>NUCLEOTIDE SEQUENCE</scope>
</reference>
<reference evidence="1" key="1">
    <citation type="submission" date="2014-11" db="EMBL/GenBank/DDBJ databases">
        <authorList>
            <person name="Amaro Gonzalez C."/>
        </authorList>
    </citation>
    <scope>NUCLEOTIDE SEQUENCE</scope>
</reference>
<name>A0A0E9UYU9_ANGAN</name>
<protein>
    <submittedName>
        <fullName evidence="1">Uncharacterized protein</fullName>
    </submittedName>
</protein>
<proteinExistence type="predicted"/>
<dbReference type="EMBL" id="GBXM01038409">
    <property type="protein sequence ID" value="JAH70168.1"/>
    <property type="molecule type" value="Transcribed_RNA"/>
</dbReference>
<evidence type="ECO:0000313" key="1">
    <source>
        <dbReference type="EMBL" id="JAH70168.1"/>
    </source>
</evidence>
<dbReference type="AlphaFoldDB" id="A0A0E9UYU9"/>